<comment type="caution">
    <text evidence="2">The sequence shown here is derived from an EMBL/GenBank/DDBJ whole genome shotgun (WGS) entry which is preliminary data.</text>
</comment>
<evidence type="ECO:0000313" key="3">
    <source>
        <dbReference type="Proteomes" id="UP000247409"/>
    </source>
</evidence>
<organism evidence="2 3">
    <name type="scientific">Gracilariopsis chorda</name>
    <dbReference type="NCBI Taxonomy" id="448386"/>
    <lineage>
        <taxon>Eukaryota</taxon>
        <taxon>Rhodophyta</taxon>
        <taxon>Florideophyceae</taxon>
        <taxon>Rhodymeniophycidae</taxon>
        <taxon>Gracilariales</taxon>
        <taxon>Gracilariaceae</taxon>
        <taxon>Gracilariopsis</taxon>
    </lineage>
</organism>
<proteinExistence type="predicted"/>
<dbReference type="EMBL" id="NBIV01000314">
    <property type="protein sequence ID" value="PXF40305.1"/>
    <property type="molecule type" value="Genomic_DNA"/>
</dbReference>
<dbReference type="OrthoDB" id="10640840at2759"/>
<name>A0A2V3IDZ6_9FLOR</name>
<dbReference type="Proteomes" id="UP000247409">
    <property type="component" value="Unassembled WGS sequence"/>
</dbReference>
<evidence type="ECO:0000313" key="2">
    <source>
        <dbReference type="EMBL" id="PXF40305.1"/>
    </source>
</evidence>
<gene>
    <name evidence="2" type="ORF">BWQ96_09988</name>
</gene>
<sequence>MDSKFENSQDYHDVSTTVAVDSDSERGNLGEGLKEWTYCSPFNGIELDIDGINTVLGKSFVEEANKVL</sequence>
<feature type="region of interest" description="Disordered" evidence="1">
    <location>
        <begin position="1"/>
        <end position="29"/>
    </location>
</feature>
<evidence type="ECO:0000256" key="1">
    <source>
        <dbReference type="SAM" id="MobiDB-lite"/>
    </source>
</evidence>
<keyword evidence="3" id="KW-1185">Reference proteome</keyword>
<accession>A0A2V3IDZ6</accession>
<reference evidence="2 3" key="1">
    <citation type="journal article" date="2018" name="Mol. Biol. Evol.">
        <title>Analysis of the draft genome of the red seaweed Gracilariopsis chorda provides insights into genome size evolution in Rhodophyta.</title>
        <authorList>
            <person name="Lee J."/>
            <person name="Yang E.C."/>
            <person name="Graf L."/>
            <person name="Yang J.H."/>
            <person name="Qiu H."/>
            <person name="Zel Zion U."/>
            <person name="Chan C.X."/>
            <person name="Stephens T.G."/>
            <person name="Weber A.P.M."/>
            <person name="Boo G.H."/>
            <person name="Boo S.M."/>
            <person name="Kim K.M."/>
            <person name="Shin Y."/>
            <person name="Jung M."/>
            <person name="Lee S.J."/>
            <person name="Yim H.S."/>
            <person name="Lee J.H."/>
            <person name="Bhattacharya D."/>
            <person name="Yoon H.S."/>
        </authorList>
    </citation>
    <scope>NUCLEOTIDE SEQUENCE [LARGE SCALE GENOMIC DNA]</scope>
    <source>
        <strain evidence="2 3">SKKU-2015</strain>
        <tissue evidence="2">Whole body</tissue>
    </source>
</reference>
<protein>
    <submittedName>
        <fullName evidence="2">Uncharacterized protein</fullName>
    </submittedName>
</protein>
<dbReference type="AlphaFoldDB" id="A0A2V3IDZ6"/>
<feature type="compositionally biased region" description="Basic and acidic residues" evidence="1">
    <location>
        <begin position="1"/>
        <end position="13"/>
    </location>
</feature>